<dbReference type="EMBL" id="CP017717">
    <property type="protein sequence ID" value="AQZ68577.1"/>
    <property type="molecule type" value="Genomic_DNA"/>
</dbReference>
<gene>
    <name evidence="1" type="ORF">BKM31_50235</name>
</gene>
<evidence type="ECO:0000313" key="1">
    <source>
        <dbReference type="EMBL" id="AQZ68577.1"/>
    </source>
</evidence>
<proteinExistence type="predicted"/>
<sequence length="102" mass="11459">MLCDHYGAVVNLFVDPVVKSRHSLDPSSTIKVVDVERPNLKSRQHTAALDDLASIFQVLFELMECLVVGGGGHGRPFLDGLSAIFVEFERHELFVQRHASWR</sequence>
<dbReference type="KEGG" id="noa:BKM31_50235"/>
<protein>
    <submittedName>
        <fullName evidence="1">Uncharacterized protein</fullName>
    </submittedName>
</protein>
<keyword evidence="2" id="KW-1185">Reference proteome</keyword>
<accession>A0A1V0AEE0</accession>
<dbReference type="Proteomes" id="UP000190797">
    <property type="component" value="Chromosome"/>
</dbReference>
<reference evidence="2" key="1">
    <citation type="journal article" date="2017" name="Med. Chem. Commun.">
        <title>Nonomuraea sp. ATCC 55076 harbours the largest actinomycete chromosome to date and the kistamicin biosynthetic gene cluster.</title>
        <authorList>
            <person name="Nazari B."/>
            <person name="Forneris C.C."/>
            <person name="Gibson M.I."/>
            <person name="Moon K."/>
            <person name="Schramma K.R."/>
            <person name="Seyedsayamdost M.R."/>
        </authorList>
    </citation>
    <scope>NUCLEOTIDE SEQUENCE [LARGE SCALE GENOMIC DNA]</scope>
    <source>
        <strain evidence="2">ATCC 55076</strain>
    </source>
</reference>
<organism evidence="1 2">
    <name type="scientific">[Actinomadura] parvosata subsp. kistnae</name>
    <dbReference type="NCBI Taxonomy" id="1909395"/>
    <lineage>
        <taxon>Bacteria</taxon>
        <taxon>Bacillati</taxon>
        <taxon>Actinomycetota</taxon>
        <taxon>Actinomycetes</taxon>
        <taxon>Streptosporangiales</taxon>
        <taxon>Streptosporangiaceae</taxon>
        <taxon>Nonomuraea</taxon>
    </lineage>
</organism>
<name>A0A1V0AEE0_9ACTN</name>
<dbReference type="AlphaFoldDB" id="A0A1V0AEE0"/>
<evidence type="ECO:0000313" key="2">
    <source>
        <dbReference type="Proteomes" id="UP000190797"/>
    </source>
</evidence>